<gene>
    <name evidence="1" type="ORF">SAMN05216529_11489</name>
</gene>
<protein>
    <submittedName>
        <fullName evidence="1">Uncharacterized protein</fullName>
    </submittedName>
</protein>
<evidence type="ECO:0000313" key="2">
    <source>
        <dbReference type="Proteomes" id="UP000254051"/>
    </source>
</evidence>
<proteinExistence type="predicted"/>
<dbReference type="AlphaFoldDB" id="A0A315ZSI7"/>
<keyword evidence="2" id="KW-1185">Reference proteome</keyword>
<evidence type="ECO:0000313" key="1">
    <source>
        <dbReference type="EMBL" id="SUQ15640.1"/>
    </source>
</evidence>
<reference evidence="2" key="1">
    <citation type="submission" date="2017-07" db="EMBL/GenBank/DDBJ databases">
        <authorList>
            <person name="Varghese N."/>
            <person name="Submissions S."/>
        </authorList>
    </citation>
    <scope>NUCLEOTIDE SEQUENCE [LARGE SCALE GENOMIC DNA]</scope>
    <source>
        <strain evidence="2">NLAE-zl-C134</strain>
    </source>
</reference>
<dbReference type="EMBL" id="UHJJ01000014">
    <property type="protein sequence ID" value="SUQ15640.1"/>
    <property type="molecule type" value="Genomic_DNA"/>
</dbReference>
<organism evidence="1 2">
    <name type="scientific">Faecalicatena contorta</name>
    <dbReference type="NCBI Taxonomy" id="39482"/>
    <lineage>
        <taxon>Bacteria</taxon>
        <taxon>Bacillati</taxon>
        <taxon>Bacillota</taxon>
        <taxon>Clostridia</taxon>
        <taxon>Lachnospirales</taxon>
        <taxon>Lachnospiraceae</taxon>
        <taxon>Faecalicatena</taxon>
    </lineage>
</organism>
<sequence length="45" mass="5345">MKKNLGKRVHNSLPITEVLRWCSCITACERESRDMRRFINLLTKP</sequence>
<name>A0A315ZSI7_9FIRM</name>
<dbReference type="Proteomes" id="UP000254051">
    <property type="component" value="Unassembled WGS sequence"/>
</dbReference>
<accession>A0A315ZSI7</accession>